<dbReference type="KEGG" id="ptan:CRYO30217_01221"/>
<dbReference type="Proteomes" id="UP000683507">
    <property type="component" value="Chromosome"/>
</dbReference>
<dbReference type="PROSITE" id="PS50042">
    <property type="entry name" value="CNMP_BINDING_3"/>
    <property type="match status" value="1"/>
</dbReference>
<keyword evidence="3" id="KW-1185">Reference proteome</keyword>
<evidence type="ECO:0000313" key="3">
    <source>
        <dbReference type="Proteomes" id="UP000683507"/>
    </source>
</evidence>
<dbReference type="InterPro" id="IPR000595">
    <property type="entry name" value="cNMP-bd_dom"/>
</dbReference>
<gene>
    <name evidence="2" type="ORF">CRYO30217_01221</name>
</gene>
<dbReference type="EMBL" id="OU015584">
    <property type="protein sequence ID" value="CAG5080213.1"/>
    <property type="molecule type" value="Genomic_DNA"/>
</dbReference>
<evidence type="ECO:0000259" key="1">
    <source>
        <dbReference type="PROSITE" id="PS50042"/>
    </source>
</evidence>
<dbReference type="InterPro" id="IPR018490">
    <property type="entry name" value="cNMP-bd_dom_sf"/>
</dbReference>
<dbReference type="Pfam" id="PF00027">
    <property type="entry name" value="cNMP_binding"/>
    <property type="match status" value="1"/>
</dbReference>
<dbReference type="InterPro" id="IPR014710">
    <property type="entry name" value="RmlC-like_jellyroll"/>
</dbReference>
<dbReference type="AlphaFoldDB" id="A0A916JLF3"/>
<protein>
    <recommendedName>
        <fullName evidence="1">Cyclic nucleotide-binding domain-containing protein</fullName>
    </recommendedName>
</protein>
<name>A0A916JLF3_9FLAO</name>
<sequence>MTNSSAQAILRSFLQTFPNLDTEMIEVLVELIPVVAQKKGTVLIESGKIPNECYFVLKGLVREYQFIDGTERTTAFYTESNGTVSSEAYTNQTPSSSFLECVEDCLLIAGNLEIEERHFEKFPQLLEITRNMLESDLNKAKKEHKEFILSSPMDRYKNFLNSRPDLINRVPLHQIASYLGMTPESLSRIRKRLVASDQ</sequence>
<reference evidence="2" key="1">
    <citation type="submission" date="2021-04" db="EMBL/GenBank/DDBJ databases">
        <authorList>
            <person name="Rodrigo-Torres L."/>
            <person name="Arahal R. D."/>
            <person name="Lucena T."/>
        </authorList>
    </citation>
    <scope>NUCLEOTIDE SEQUENCE</scope>
    <source>
        <strain evidence="2">AS29M-1</strain>
    </source>
</reference>
<dbReference type="RefSeq" id="WP_258541432.1">
    <property type="nucleotide sequence ID" value="NZ_OU015584.1"/>
</dbReference>
<dbReference type="SUPFAM" id="SSF51206">
    <property type="entry name" value="cAMP-binding domain-like"/>
    <property type="match status" value="1"/>
</dbReference>
<dbReference type="CDD" id="cd00038">
    <property type="entry name" value="CAP_ED"/>
    <property type="match status" value="1"/>
</dbReference>
<organism evidence="2 3">
    <name type="scientific">Parvicella tangerina</name>
    <dbReference type="NCBI Taxonomy" id="2829795"/>
    <lineage>
        <taxon>Bacteria</taxon>
        <taxon>Pseudomonadati</taxon>
        <taxon>Bacteroidota</taxon>
        <taxon>Flavobacteriia</taxon>
        <taxon>Flavobacteriales</taxon>
        <taxon>Parvicellaceae</taxon>
        <taxon>Parvicella</taxon>
    </lineage>
</organism>
<dbReference type="Gene3D" id="2.60.120.10">
    <property type="entry name" value="Jelly Rolls"/>
    <property type="match status" value="1"/>
</dbReference>
<feature type="domain" description="Cyclic nucleotide-binding" evidence="1">
    <location>
        <begin position="16"/>
        <end position="62"/>
    </location>
</feature>
<proteinExistence type="predicted"/>
<accession>A0A916JLF3</accession>
<evidence type="ECO:0000313" key="2">
    <source>
        <dbReference type="EMBL" id="CAG5080213.1"/>
    </source>
</evidence>